<accession>A0A843V7E1</accession>
<organism evidence="1 2">
    <name type="scientific">Colocasia esculenta</name>
    <name type="common">Wild taro</name>
    <name type="synonym">Arum esculentum</name>
    <dbReference type="NCBI Taxonomy" id="4460"/>
    <lineage>
        <taxon>Eukaryota</taxon>
        <taxon>Viridiplantae</taxon>
        <taxon>Streptophyta</taxon>
        <taxon>Embryophyta</taxon>
        <taxon>Tracheophyta</taxon>
        <taxon>Spermatophyta</taxon>
        <taxon>Magnoliopsida</taxon>
        <taxon>Liliopsida</taxon>
        <taxon>Araceae</taxon>
        <taxon>Aroideae</taxon>
        <taxon>Colocasieae</taxon>
        <taxon>Colocasia</taxon>
    </lineage>
</organism>
<comment type="caution">
    <text evidence="1">The sequence shown here is derived from an EMBL/GenBank/DDBJ whole genome shotgun (WGS) entry which is preliminary data.</text>
</comment>
<sequence length="71" mass="8031">LKIWFEDDVGLLQVGGERVVVGDLLPFLHLYHRQETHDVYTATTGSRTHDLVTATTGSRTHDLYTFTTDGR</sequence>
<gene>
    <name evidence="1" type="ORF">Taro_022089</name>
</gene>
<dbReference type="EMBL" id="NMUH01001155">
    <property type="protein sequence ID" value="MQL89514.1"/>
    <property type="molecule type" value="Genomic_DNA"/>
</dbReference>
<feature type="non-terminal residue" evidence="1">
    <location>
        <position position="1"/>
    </location>
</feature>
<proteinExistence type="predicted"/>
<evidence type="ECO:0000313" key="1">
    <source>
        <dbReference type="EMBL" id="MQL89514.1"/>
    </source>
</evidence>
<name>A0A843V7E1_COLES</name>
<protein>
    <submittedName>
        <fullName evidence="1">Uncharacterized protein</fullName>
    </submittedName>
</protein>
<keyword evidence="2" id="KW-1185">Reference proteome</keyword>
<reference evidence="1" key="1">
    <citation type="submission" date="2017-07" db="EMBL/GenBank/DDBJ databases">
        <title>Taro Niue Genome Assembly and Annotation.</title>
        <authorList>
            <person name="Atibalentja N."/>
            <person name="Keating K."/>
            <person name="Fields C.J."/>
        </authorList>
    </citation>
    <scope>NUCLEOTIDE SEQUENCE</scope>
    <source>
        <strain evidence="1">Niue_2</strain>
        <tissue evidence="1">Leaf</tissue>
    </source>
</reference>
<dbReference type="Proteomes" id="UP000652761">
    <property type="component" value="Unassembled WGS sequence"/>
</dbReference>
<evidence type="ECO:0000313" key="2">
    <source>
        <dbReference type="Proteomes" id="UP000652761"/>
    </source>
</evidence>
<dbReference type="AlphaFoldDB" id="A0A843V7E1"/>